<dbReference type="AlphaFoldDB" id="A0A9Q1GCL0"/>
<comment type="caution">
    <text evidence="1">The sequence shown here is derived from an EMBL/GenBank/DDBJ whole genome shotgun (WGS) entry which is preliminary data.</text>
</comment>
<evidence type="ECO:0000313" key="2">
    <source>
        <dbReference type="Proteomes" id="UP001152622"/>
    </source>
</evidence>
<dbReference type="EMBL" id="JAINUF010000001">
    <property type="protein sequence ID" value="KAJ8381039.1"/>
    <property type="molecule type" value="Genomic_DNA"/>
</dbReference>
<protein>
    <submittedName>
        <fullName evidence="1">Uncharacterized protein</fullName>
    </submittedName>
</protein>
<name>A0A9Q1GCL0_SYNKA</name>
<proteinExistence type="predicted"/>
<keyword evidence="2" id="KW-1185">Reference proteome</keyword>
<evidence type="ECO:0000313" key="1">
    <source>
        <dbReference type="EMBL" id="KAJ8381039.1"/>
    </source>
</evidence>
<sequence length="92" mass="10350">MLLGFCKAAGRRGVVFTWPTSCPGGRQSAPAWLRDQGTGCRREGRIRDAMPDRPLGSGDRTKIECHRMLNRNTPDYEVLRTSPCRDVSKCLR</sequence>
<organism evidence="1 2">
    <name type="scientific">Synaphobranchus kaupii</name>
    <name type="common">Kaup's arrowtooth eel</name>
    <dbReference type="NCBI Taxonomy" id="118154"/>
    <lineage>
        <taxon>Eukaryota</taxon>
        <taxon>Metazoa</taxon>
        <taxon>Chordata</taxon>
        <taxon>Craniata</taxon>
        <taxon>Vertebrata</taxon>
        <taxon>Euteleostomi</taxon>
        <taxon>Actinopterygii</taxon>
        <taxon>Neopterygii</taxon>
        <taxon>Teleostei</taxon>
        <taxon>Anguilliformes</taxon>
        <taxon>Synaphobranchidae</taxon>
        <taxon>Synaphobranchus</taxon>
    </lineage>
</organism>
<accession>A0A9Q1GCL0</accession>
<dbReference type="Proteomes" id="UP001152622">
    <property type="component" value="Chromosome 1"/>
</dbReference>
<gene>
    <name evidence="1" type="ORF">SKAU_G00018170</name>
</gene>
<reference evidence="1" key="1">
    <citation type="journal article" date="2023" name="Science">
        <title>Genome structures resolve the early diversification of teleost fishes.</title>
        <authorList>
            <person name="Parey E."/>
            <person name="Louis A."/>
            <person name="Montfort J."/>
            <person name="Bouchez O."/>
            <person name="Roques C."/>
            <person name="Iampietro C."/>
            <person name="Lluch J."/>
            <person name="Castinel A."/>
            <person name="Donnadieu C."/>
            <person name="Desvignes T."/>
            <person name="Floi Bucao C."/>
            <person name="Jouanno E."/>
            <person name="Wen M."/>
            <person name="Mejri S."/>
            <person name="Dirks R."/>
            <person name="Jansen H."/>
            <person name="Henkel C."/>
            <person name="Chen W.J."/>
            <person name="Zahm M."/>
            <person name="Cabau C."/>
            <person name="Klopp C."/>
            <person name="Thompson A.W."/>
            <person name="Robinson-Rechavi M."/>
            <person name="Braasch I."/>
            <person name="Lecointre G."/>
            <person name="Bobe J."/>
            <person name="Postlethwait J.H."/>
            <person name="Berthelot C."/>
            <person name="Roest Crollius H."/>
            <person name="Guiguen Y."/>
        </authorList>
    </citation>
    <scope>NUCLEOTIDE SEQUENCE</scope>
    <source>
        <tissue evidence="1">Blood</tissue>
    </source>
</reference>